<dbReference type="Pfam" id="PF02559">
    <property type="entry name" value="CarD_TRCF_RID"/>
    <property type="match status" value="1"/>
</dbReference>
<protein>
    <recommendedName>
        <fullName evidence="12 13">Transcription-repair-coupling factor</fullName>
        <shortName evidence="13">TRCF</shortName>
        <ecNumber evidence="13">3.6.4.-</ecNumber>
    </recommendedName>
</protein>
<dbReference type="NCBIfam" id="TIGR00580">
    <property type="entry name" value="mfd"/>
    <property type="match status" value="1"/>
</dbReference>
<evidence type="ECO:0000256" key="5">
    <source>
        <dbReference type="ARBA" id="ARBA00022801"/>
    </source>
</evidence>
<dbReference type="Gene3D" id="3.40.50.11180">
    <property type="match status" value="1"/>
</dbReference>
<evidence type="ECO:0000256" key="6">
    <source>
        <dbReference type="ARBA" id="ARBA00022806"/>
    </source>
</evidence>
<dbReference type="InterPro" id="IPR014001">
    <property type="entry name" value="Helicase_ATP-bd"/>
</dbReference>
<dbReference type="EC" id="3.6.4.-" evidence="13"/>
<dbReference type="SMART" id="SM01058">
    <property type="entry name" value="CarD_TRCF"/>
    <property type="match status" value="1"/>
</dbReference>
<keyword evidence="4 13" id="KW-0227">DNA damage</keyword>
<proteinExistence type="inferred from homology"/>
<comment type="similarity">
    <text evidence="11 13">In the C-terminal section; belongs to the helicase family. RecG subfamily.</text>
</comment>
<dbReference type="SMART" id="SM00982">
    <property type="entry name" value="TRCF"/>
    <property type="match status" value="1"/>
</dbReference>
<keyword evidence="3 13" id="KW-0547">Nucleotide-binding</keyword>
<evidence type="ECO:0000256" key="1">
    <source>
        <dbReference type="ARBA" id="ARBA00004496"/>
    </source>
</evidence>
<dbReference type="SUPFAM" id="SSF143517">
    <property type="entry name" value="TRCF domain-like"/>
    <property type="match status" value="1"/>
</dbReference>
<comment type="similarity">
    <text evidence="10 13">In the N-terminal section; belongs to the UvrB family.</text>
</comment>
<evidence type="ECO:0000256" key="7">
    <source>
        <dbReference type="ARBA" id="ARBA00022840"/>
    </source>
</evidence>
<dbReference type="InterPro" id="IPR037235">
    <property type="entry name" value="TRCF-like_C_D7"/>
</dbReference>
<dbReference type="Gene3D" id="3.40.50.300">
    <property type="entry name" value="P-loop containing nucleotide triphosphate hydrolases"/>
    <property type="match status" value="2"/>
</dbReference>
<dbReference type="FunFam" id="3.40.50.300:FF:000546">
    <property type="entry name" value="Transcription-repair-coupling factor"/>
    <property type="match status" value="1"/>
</dbReference>
<dbReference type="Pfam" id="PF00270">
    <property type="entry name" value="DEAD"/>
    <property type="match status" value="1"/>
</dbReference>
<feature type="domain" description="Helicase C-terminal" evidence="15">
    <location>
        <begin position="782"/>
        <end position="948"/>
    </location>
</feature>
<dbReference type="EMBL" id="CP018093">
    <property type="protein sequence ID" value="APD50446.1"/>
    <property type="molecule type" value="Genomic_DNA"/>
</dbReference>
<dbReference type="SUPFAM" id="SSF52540">
    <property type="entry name" value="P-loop containing nucleoside triphosphate hydrolases"/>
    <property type="match status" value="4"/>
</dbReference>
<dbReference type="InterPro" id="IPR004576">
    <property type="entry name" value="Mfd"/>
</dbReference>
<dbReference type="GO" id="GO:0000716">
    <property type="term" value="P:transcription-coupled nucleotide-excision repair, DNA damage recognition"/>
    <property type="evidence" value="ECO:0007669"/>
    <property type="project" value="UniProtKB-UniRule"/>
</dbReference>
<keyword evidence="17" id="KW-1185">Reference proteome</keyword>
<evidence type="ECO:0000256" key="12">
    <source>
        <dbReference type="ARBA" id="ARBA00070128"/>
    </source>
</evidence>
<comment type="subcellular location">
    <subcellularLocation>
        <location evidence="1 13">Cytoplasm</location>
    </subcellularLocation>
</comment>
<name>A0AAC9J553_9GAMM</name>
<dbReference type="SMART" id="SM00487">
    <property type="entry name" value="DEXDc"/>
    <property type="match status" value="1"/>
</dbReference>
<dbReference type="InterPro" id="IPR027417">
    <property type="entry name" value="P-loop_NTPase"/>
</dbReference>
<dbReference type="GO" id="GO:0005524">
    <property type="term" value="F:ATP binding"/>
    <property type="evidence" value="ECO:0007669"/>
    <property type="project" value="UniProtKB-UniRule"/>
</dbReference>
<gene>
    <name evidence="13" type="primary">mfd</name>
    <name evidence="16" type="ORF">FSC454_04545</name>
</gene>
<dbReference type="GO" id="GO:0006355">
    <property type="term" value="P:regulation of DNA-templated transcription"/>
    <property type="evidence" value="ECO:0007669"/>
    <property type="project" value="UniProtKB-UniRule"/>
</dbReference>
<dbReference type="SUPFAM" id="SSF141259">
    <property type="entry name" value="CarD-like"/>
    <property type="match status" value="1"/>
</dbReference>
<dbReference type="Pfam" id="PF17757">
    <property type="entry name" value="UvrB_inter"/>
    <property type="match status" value="1"/>
</dbReference>
<keyword evidence="2 13" id="KW-0963">Cytoplasm</keyword>
<dbReference type="PANTHER" id="PTHR47964:SF1">
    <property type="entry name" value="ATP-DEPENDENT DNA HELICASE HOMOLOG RECG, CHLOROPLASTIC"/>
    <property type="match status" value="1"/>
</dbReference>
<organism evidence="16 17">
    <name type="scientific">Francisella hispaniensis FSC454</name>
    <dbReference type="NCBI Taxonomy" id="1088883"/>
    <lineage>
        <taxon>Bacteria</taxon>
        <taxon>Pseudomonadati</taxon>
        <taxon>Pseudomonadota</taxon>
        <taxon>Gammaproteobacteria</taxon>
        <taxon>Thiotrichales</taxon>
        <taxon>Francisellaceae</taxon>
        <taxon>Francisella</taxon>
    </lineage>
</organism>
<dbReference type="Gene3D" id="3.90.1150.50">
    <property type="entry name" value="Transcription-repair-coupling factor, D7 domain"/>
    <property type="match status" value="1"/>
</dbReference>
<dbReference type="PROSITE" id="PS51192">
    <property type="entry name" value="HELICASE_ATP_BIND_1"/>
    <property type="match status" value="1"/>
</dbReference>
<dbReference type="PROSITE" id="PS51194">
    <property type="entry name" value="HELICASE_CTER"/>
    <property type="match status" value="1"/>
</dbReference>
<dbReference type="InterPro" id="IPR047112">
    <property type="entry name" value="RecG/Mfd"/>
</dbReference>
<dbReference type="InterPro" id="IPR041471">
    <property type="entry name" value="UvrB_inter"/>
</dbReference>
<evidence type="ECO:0000256" key="4">
    <source>
        <dbReference type="ARBA" id="ARBA00022763"/>
    </source>
</evidence>
<dbReference type="Gene3D" id="3.30.2060.10">
    <property type="entry name" value="Penicillin-binding protein 1b domain"/>
    <property type="match status" value="1"/>
</dbReference>
<dbReference type="InterPro" id="IPR036101">
    <property type="entry name" value="CarD-like/TRCF_RID_sf"/>
</dbReference>
<dbReference type="Gene3D" id="2.40.10.170">
    <property type="match status" value="1"/>
</dbReference>
<evidence type="ECO:0000259" key="14">
    <source>
        <dbReference type="PROSITE" id="PS51192"/>
    </source>
</evidence>
<dbReference type="InterPro" id="IPR048635">
    <property type="entry name" value="MFD_D3"/>
</dbReference>
<dbReference type="AlphaFoldDB" id="A0AAC9J553"/>
<dbReference type="GO" id="GO:0003678">
    <property type="term" value="F:DNA helicase activity"/>
    <property type="evidence" value="ECO:0007669"/>
    <property type="project" value="TreeGrafter"/>
</dbReference>
<dbReference type="SMART" id="SM00490">
    <property type="entry name" value="HELICc"/>
    <property type="match status" value="1"/>
</dbReference>
<dbReference type="InterPro" id="IPR005118">
    <property type="entry name" value="TRCF_C"/>
</dbReference>
<comment type="function">
    <text evidence="13">Couples transcription and DNA repair by recognizing RNA polymerase (RNAP) stalled at DNA lesions. Mediates ATP-dependent release of RNAP and its truncated transcript from the DNA, and recruitment of nucleotide excision repair machinery to the damaged site.</text>
</comment>
<evidence type="ECO:0000313" key="16">
    <source>
        <dbReference type="EMBL" id="APD50446.1"/>
    </source>
</evidence>
<keyword evidence="6" id="KW-0347">Helicase</keyword>
<evidence type="ECO:0000256" key="8">
    <source>
        <dbReference type="ARBA" id="ARBA00023125"/>
    </source>
</evidence>
<dbReference type="Pfam" id="PF21132">
    <property type="entry name" value="MFD_D3"/>
    <property type="match status" value="1"/>
</dbReference>
<sequence>MLNNQIFANDTIVSNAYGSAFSILFNEYLKQNNQFNLIVTEDSQQAHKIYKELKYLNKDNPKIDILFFPNLEILPYDRFSASIDIISRRQEILHKMTHQPQNTLIITSISNTLRKLAPTSFIQEHSFILKTGDKLDITKYKILLTEAGYTLVNNVFEKGEFSIRGSIIDIYPIGSKVAFRIDLFDDEVDSIKELNTETQRSGNQIQSINIMPSHELVYNDQNTTFALDKLKRLCGEKALNSTIATYIRYNEYFSGIEFYLPLFYDKLTSLYDYLPQSTNIHLVDNISNSTEAFSDEVKFRYNELKHDIDRPILPYQEIFYSQQEIQDIYREYKNIKWFQQPKSKSKTLKVEHLEKISANYKLANPFRDLQQLLNKANFDKVIFSTDSNGRAEVLLEHLNKLNLNIQSCKSFNQALEVTAKFCLIISPFQEGIIIDKKIVLITEADLFPEHSYNSTKISQHDHHPSIDLKDLTDLKPGMHVVHIDHGIGRYEGLESIELNGKKDEFILLRYANDAKIYVPITSLNLISIYNSSLTEKIALNKLGTDKWKKQKEKTIKKIIDVAANLLEIYAKREMRQGFSNSLDEEEYLRFCADFPYEETPDQLLAINDVFKDMISTKPMDRLICGDVGFGKTEIAMRAAFLATQNQKQVAILVPTTILAQQHYNSFKDRFTNTAVNIEVITRSKTPKAQQQLFENLKKGTVDIIIGTHKLISSKIDFKNLGLLIIDEEHRFGVAQKEKLKALKAEIDILTMSATPIPRSLSMAFSALRDLSIIASPPAKRLSVKTFVKEYDNNIIREAVSRETIRGGQIFYLYNKVETIQKKKEILQELFPRLRIAIAHGQMSEKEIQKVMFDFKHNKYHILLCTTIIETGIDIPNANTLIIEDANNLGLAQLHQLRGRVGRSHHQAYAYMLIPNETSITKDALKRLEAISNTESLGGGFTLANHDLEIRGAGEILGEEQSGNIDGIGLNLYMDLLDKTIANLKAGKELNIEEVINSTICEVELNIPTLIPDYYINDVNTRLNIYKRISKANHKELVNIKIELIDRFGKLPLEVLYLLKVAHIKIDAIALGITQIKMFATSGKISFSNNTKFEPQKLIKIIQSQPSDFKLTKEQDLLIIKATKTAEQRIEFIENFLKRIKVD</sequence>
<evidence type="ECO:0000256" key="2">
    <source>
        <dbReference type="ARBA" id="ARBA00022490"/>
    </source>
</evidence>
<dbReference type="InterPro" id="IPR001650">
    <property type="entry name" value="Helicase_C-like"/>
</dbReference>
<evidence type="ECO:0000256" key="11">
    <source>
        <dbReference type="ARBA" id="ARBA00061399"/>
    </source>
</evidence>
<keyword evidence="5 13" id="KW-0378">Hydrolase</keyword>
<dbReference type="InterPro" id="IPR011545">
    <property type="entry name" value="DEAD/DEAH_box_helicase_dom"/>
</dbReference>
<dbReference type="GO" id="GO:0003684">
    <property type="term" value="F:damaged DNA binding"/>
    <property type="evidence" value="ECO:0007669"/>
    <property type="project" value="InterPro"/>
</dbReference>
<dbReference type="Pfam" id="PF00271">
    <property type="entry name" value="Helicase_C"/>
    <property type="match status" value="1"/>
</dbReference>
<accession>A0AAC9J553</accession>
<dbReference type="FunFam" id="3.40.50.300:FF:000300">
    <property type="entry name" value="Transcription-repair-coupling factor"/>
    <property type="match status" value="1"/>
</dbReference>
<evidence type="ECO:0000256" key="9">
    <source>
        <dbReference type="ARBA" id="ARBA00023204"/>
    </source>
</evidence>
<dbReference type="HAMAP" id="MF_00969">
    <property type="entry name" value="TRCF"/>
    <property type="match status" value="1"/>
</dbReference>
<keyword evidence="9 13" id="KW-0234">DNA repair</keyword>
<evidence type="ECO:0000259" key="15">
    <source>
        <dbReference type="PROSITE" id="PS51194"/>
    </source>
</evidence>
<dbReference type="Pfam" id="PF03461">
    <property type="entry name" value="TRCF"/>
    <property type="match status" value="1"/>
</dbReference>
<feature type="domain" description="Helicase ATP-binding" evidence="14">
    <location>
        <begin position="612"/>
        <end position="773"/>
    </location>
</feature>
<evidence type="ECO:0000256" key="10">
    <source>
        <dbReference type="ARBA" id="ARBA00061104"/>
    </source>
</evidence>
<dbReference type="CDD" id="cd17991">
    <property type="entry name" value="DEXHc_TRCF"/>
    <property type="match status" value="1"/>
</dbReference>
<dbReference type="InterPro" id="IPR003711">
    <property type="entry name" value="CarD-like/TRCF_RID"/>
</dbReference>
<keyword evidence="8 13" id="KW-0238">DNA-binding</keyword>
<dbReference type="GO" id="GO:0016787">
    <property type="term" value="F:hydrolase activity"/>
    <property type="evidence" value="ECO:0007669"/>
    <property type="project" value="UniProtKB-KW"/>
</dbReference>
<dbReference type="GO" id="GO:0005737">
    <property type="term" value="C:cytoplasm"/>
    <property type="evidence" value="ECO:0007669"/>
    <property type="project" value="UniProtKB-SubCell"/>
</dbReference>
<reference evidence="16 17" key="1">
    <citation type="submission" date="2016-11" db="EMBL/GenBank/DDBJ databases">
        <authorList>
            <person name="Hagglund E."/>
            <person name="Bystrom M."/>
            <person name="Naslund J."/>
            <person name="Stenberg P."/>
            <person name="Sjodin A."/>
        </authorList>
    </citation>
    <scope>NUCLEOTIDE SEQUENCE [LARGE SCALE GENOMIC DNA]</scope>
    <source>
        <strain evidence="16 17">CCUG 58020</strain>
    </source>
</reference>
<dbReference type="KEGG" id="fhi:FSC454_04545"/>
<dbReference type="Proteomes" id="UP000182459">
    <property type="component" value="Chromosome"/>
</dbReference>
<dbReference type="Gene3D" id="3.40.50.11140">
    <property type="match status" value="1"/>
</dbReference>
<evidence type="ECO:0000256" key="13">
    <source>
        <dbReference type="HAMAP-Rule" id="MF_00969"/>
    </source>
</evidence>
<evidence type="ECO:0000313" key="17">
    <source>
        <dbReference type="Proteomes" id="UP000182459"/>
    </source>
</evidence>
<dbReference type="PANTHER" id="PTHR47964">
    <property type="entry name" value="ATP-DEPENDENT DNA HELICASE HOMOLOG RECG, CHLOROPLASTIC"/>
    <property type="match status" value="1"/>
</dbReference>
<dbReference type="RefSeq" id="WP_066046375.1">
    <property type="nucleotide sequence ID" value="NZ_CP018093.1"/>
</dbReference>
<keyword evidence="7 13" id="KW-0067">ATP-binding</keyword>
<evidence type="ECO:0000256" key="3">
    <source>
        <dbReference type="ARBA" id="ARBA00022741"/>
    </source>
</evidence>